<feature type="transmembrane region" description="Helical" evidence="1">
    <location>
        <begin position="7"/>
        <end position="32"/>
    </location>
</feature>
<dbReference type="Proteomes" id="UP000037820">
    <property type="component" value="Unassembled WGS sequence"/>
</dbReference>
<dbReference type="RefSeq" id="WP_059398156.1">
    <property type="nucleotide sequence ID" value="NZ_LHOY01000037.1"/>
</dbReference>
<comment type="caution">
    <text evidence="2">The sequence shown here is derived from an EMBL/GenBank/DDBJ whole genome shotgun (WGS) entry which is preliminary data.</text>
</comment>
<proteinExistence type="predicted"/>
<dbReference type="EMBL" id="LHOY01000037">
    <property type="protein sequence ID" value="KPG71951.1"/>
    <property type="molecule type" value="Genomic_DNA"/>
</dbReference>
<keyword evidence="1" id="KW-1133">Transmembrane helix</keyword>
<evidence type="ECO:0000256" key="1">
    <source>
        <dbReference type="SAM" id="Phobius"/>
    </source>
</evidence>
<reference evidence="2 3" key="1">
    <citation type="submission" date="2015-07" db="EMBL/GenBank/DDBJ databases">
        <title>Whole genome sequencing of endophytes isolated from poison ivy (Toxicodendron radicans).</title>
        <authorList>
            <person name="Tran P.N."/>
            <person name="Lee Y.P."/>
            <person name="Gan H.M."/>
            <person name="Savka M.A."/>
        </authorList>
    </citation>
    <scope>NUCLEOTIDE SEQUENCE [LARGE SCALE GENOMIC DNA]</scope>
    <source>
        <strain evidence="2 3">RIT-PI-g</strain>
    </source>
</reference>
<keyword evidence="1" id="KW-0472">Membrane</keyword>
<evidence type="ECO:0000313" key="3">
    <source>
        <dbReference type="Proteomes" id="UP000037820"/>
    </source>
</evidence>
<keyword evidence="1" id="KW-0812">Transmembrane</keyword>
<feature type="transmembrane region" description="Helical" evidence="1">
    <location>
        <begin position="63"/>
        <end position="84"/>
    </location>
</feature>
<evidence type="ECO:0000313" key="2">
    <source>
        <dbReference type="EMBL" id="KPG71951.1"/>
    </source>
</evidence>
<sequence length="129" mass="14523">MTSIDTWAPWIAIIFIGTPGLLAIAGTGYSLYLSRYHLDAIREALKNSRYIYLWGPSLGRRGLIWSLLEISKIAGVVLWSKAYIRMGDINPADLEHFPPHLKRHLIADTALMLASLAWLILVVILLKLK</sequence>
<gene>
    <name evidence="2" type="ORF">AEQ48_23980</name>
</gene>
<name>A0ABR5M1U7_9PSED</name>
<protein>
    <submittedName>
        <fullName evidence="2">Uncharacterized protein</fullName>
    </submittedName>
</protein>
<feature type="transmembrane region" description="Helical" evidence="1">
    <location>
        <begin position="105"/>
        <end position="126"/>
    </location>
</feature>
<accession>A0ABR5M1U7</accession>
<keyword evidence="3" id="KW-1185">Reference proteome</keyword>
<organism evidence="2 3">
    <name type="scientific">Pseudomonas libanensis</name>
    <dbReference type="NCBI Taxonomy" id="75588"/>
    <lineage>
        <taxon>Bacteria</taxon>
        <taxon>Pseudomonadati</taxon>
        <taxon>Pseudomonadota</taxon>
        <taxon>Gammaproteobacteria</taxon>
        <taxon>Pseudomonadales</taxon>
        <taxon>Pseudomonadaceae</taxon>
        <taxon>Pseudomonas</taxon>
    </lineage>
</organism>